<dbReference type="Proteomes" id="UP000529783">
    <property type="component" value="Unassembled WGS sequence"/>
</dbReference>
<sequence length="116" mass="12835">MVRSDWPSVAYSPDGTLVWVYRPDAMARRGTPDTWVVLDTRSGTVRGQADVAFHECPSGDVVLSLPVGAFGHDPEDAAFDAHSRHSYDLEPLGDGSWLTTDPEGRPVRWIDRRQNG</sequence>
<dbReference type="EMBL" id="JACCBA010000001">
    <property type="protein sequence ID" value="NYD47115.1"/>
    <property type="molecule type" value="Genomic_DNA"/>
</dbReference>
<evidence type="ECO:0000256" key="1">
    <source>
        <dbReference type="SAM" id="MobiDB-lite"/>
    </source>
</evidence>
<gene>
    <name evidence="2" type="ORF">BJY14_003098</name>
</gene>
<dbReference type="AlphaFoldDB" id="A0A7Y9EG41"/>
<dbReference type="SUPFAM" id="SSF51004">
    <property type="entry name" value="C-terminal (heme d1) domain of cytochrome cd1-nitrite reductase"/>
    <property type="match status" value="1"/>
</dbReference>
<name>A0A7Y9EG41_9ACTN</name>
<comment type="caution">
    <text evidence="2">The sequence shown here is derived from an EMBL/GenBank/DDBJ whole genome shotgun (WGS) entry which is preliminary data.</text>
</comment>
<reference evidence="2 3" key="1">
    <citation type="submission" date="2020-07" db="EMBL/GenBank/DDBJ databases">
        <title>Sequencing the genomes of 1000 actinobacteria strains.</title>
        <authorList>
            <person name="Klenk H.-P."/>
        </authorList>
    </citation>
    <scope>NUCLEOTIDE SEQUENCE [LARGE SCALE GENOMIC DNA]</scope>
    <source>
        <strain evidence="2 3">DSM 40398</strain>
    </source>
</reference>
<proteinExistence type="predicted"/>
<feature type="region of interest" description="Disordered" evidence="1">
    <location>
        <begin position="92"/>
        <end position="116"/>
    </location>
</feature>
<dbReference type="InterPro" id="IPR011048">
    <property type="entry name" value="Haem_d1_sf"/>
</dbReference>
<accession>A0A7Y9EG41</accession>
<protein>
    <submittedName>
        <fullName evidence="2">Uncharacterized protein</fullName>
    </submittedName>
</protein>
<dbReference type="RefSeq" id="WP_179844245.1">
    <property type="nucleotide sequence ID" value="NZ_JACCBA010000001.1"/>
</dbReference>
<feature type="compositionally biased region" description="Basic and acidic residues" evidence="1">
    <location>
        <begin position="102"/>
        <end position="116"/>
    </location>
</feature>
<evidence type="ECO:0000313" key="2">
    <source>
        <dbReference type="EMBL" id="NYD47115.1"/>
    </source>
</evidence>
<organism evidence="2 3">
    <name type="scientific">Actinomadura luteofluorescens</name>
    <dbReference type="NCBI Taxonomy" id="46163"/>
    <lineage>
        <taxon>Bacteria</taxon>
        <taxon>Bacillati</taxon>
        <taxon>Actinomycetota</taxon>
        <taxon>Actinomycetes</taxon>
        <taxon>Streptosporangiales</taxon>
        <taxon>Thermomonosporaceae</taxon>
        <taxon>Actinomadura</taxon>
    </lineage>
</organism>
<evidence type="ECO:0000313" key="3">
    <source>
        <dbReference type="Proteomes" id="UP000529783"/>
    </source>
</evidence>
<keyword evidence="3" id="KW-1185">Reference proteome</keyword>